<comment type="caution">
    <text evidence="4">The sequence shown here is derived from an EMBL/GenBank/DDBJ whole genome shotgun (WGS) entry which is preliminary data.</text>
</comment>
<feature type="domain" description="Double zinc ribbon" evidence="3">
    <location>
        <begin position="25"/>
        <end position="83"/>
    </location>
</feature>
<name>A0A4R6WVI4_9PROT</name>
<evidence type="ECO:0000256" key="1">
    <source>
        <dbReference type="ARBA" id="ARBA00008007"/>
    </source>
</evidence>
<evidence type="ECO:0000313" key="5">
    <source>
        <dbReference type="Proteomes" id="UP000295783"/>
    </source>
</evidence>
<dbReference type="InterPro" id="IPR051910">
    <property type="entry name" value="ComF/GntX_DNA_util-trans"/>
</dbReference>
<comment type="similarity">
    <text evidence="1">Belongs to the ComF/GntX family.</text>
</comment>
<dbReference type="Proteomes" id="UP000295783">
    <property type="component" value="Unassembled WGS sequence"/>
</dbReference>
<proteinExistence type="inferred from homology"/>
<feature type="domain" description="Phosphoribosyltransferase" evidence="2">
    <location>
        <begin position="201"/>
        <end position="247"/>
    </location>
</feature>
<dbReference type="PANTHER" id="PTHR47505:SF1">
    <property type="entry name" value="DNA UTILIZATION PROTEIN YHGH"/>
    <property type="match status" value="1"/>
</dbReference>
<evidence type="ECO:0000259" key="2">
    <source>
        <dbReference type="Pfam" id="PF00156"/>
    </source>
</evidence>
<accession>A0A4R6WVI4</accession>
<dbReference type="EMBL" id="SNYW01000006">
    <property type="protein sequence ID" value="TDQ84190.1"/>
    <property type="molecule type" value="Genomic_DNA"/>
</dbReference>
<dbReference type="Pfam" id="PF18912">
    <property type="entry name" value="DZR_2"/>
    <property type="match status" value="1"/>
</dbReference>
<reference evidence="4 5" key="1">
    <citation type="submission" date="2019-03" db="EMBL/GenBank/DDBJ databases">
        <title>Genomic Encyclopedia of Type Strains, Phase III (KMG-III): the genomes of soil and plant-associated and newly described type strains.</title>
        <authorList>
            <person name="Whitman W."/>
        </authorList>
    </citation>
    <scope>NUCLEOTIDE SEQUENCE [LARGE SCALE GENOMIC DNA]</scope>
    <source>
        <strain evidence="4 5">CGMCC 1.7660</strain>
    </source>
</reference>
<dbReference type="InterPro" id="IPR000836">
    <property type="entry name" value="PRTase_dom"/>
</dbReference>
<dbReference type="SUPFAM" id="SSF53271">
    <property type="entry name" value="PRTase-like"/>
    <property type="match status" value="1"/>
</dbReference>
<keyword evidence="5" id="KW-1185">Reference proteome</keyword>
<dbReference type="InterPro" id="IPR044005">
    <property type="entry name" value="DZR_2"/>
</dbReference>
<dbReference type="RefSeq" id="WP_322090923.1">
    <property type="nucleotide sequence ID" value="NZ_SNYW01000006.1"/>
</dbReference>
<dbReference type="Gene3D" id="3.40.50.2020">
    <property type="match status" value="1"/>
</dbReference>
<dbReference type="InterPro" id="IPR029057">
    <property type="entry name" value="PRTase-like"/>
</dbReference>
<evidence type="ECO:0000313" key="4">
    <source>
        <dbReference type="EMBL" id="TDQ84190.1"/>
    </source>
</evidence>
<protein>
    <submittedName>
        <fullName evidence="4">ComF family protein</fullName>
    </submittedName>
</protein>
<dbReference type="AlphaFoldDB" id="A0A4R6WVI4"/>
<dbReference type="Pfam" id="PF00156">
    <property type="entry name" value="Pribosyltran"/>
    <property type="match status" value="1"/>
</dbReference>
<dbReference type="PANTHER" id="PTHR47505">
    <property type="entry name" value="DNA UTILIZATION PROTEIN YHGH"/>
    <property type="match status" value="1"/>
</dbReference>
<organism evidence="4 5">
    <name type="scientific">Dongia mobilis</name>
    <dbReference type="NCBI Taxonomy" id="578943"/>
    <lineage>
        <taxon>Bacteria</taxon>
        <taxon>Pseudomonadati</taxon>
        <taxon>Pseudomonadota</taxon>
        <taxon>Alphaproteobacteria</taxon>
        <taxon>Rhodospirillales</taxon>
        <taxon>Dongiaceae</taxon>
        <taxon>Dongia</taxon>
    </lineage>
</organism>
<gene>
    <name evidence="4" type="ORF">A8950_0738</name>
</gene>
<sequence>MMRMIPAATPAPIIGHMRSMFGRCLDAVLPPRCLKCGALVDRQGGICPDCWQGLRFLGTPACACCFLPFEFDQGPGALCAACVAAPPPFDRARAVLRYDEASRDLVLAFKHADRTASAPALAAWMARVGAELLVEADLIVPVPLHWSRLFARRYNQAALLALALSRVSGRPTQPDLLVRLRATAKQGHLGRLARQRNVAGAFAVNPRRAGEVAGRRILLVDDVITTGATISGCARVLRRAGASGVDVLAVARVIPA</sequence>
<dbReference type="CDD" id="cd06223">
    <property type="entry name" value="PRTases_typeI"/>
    <property type="match status" value="1"/>
</dbReference>
<evidence type="ECO:0000259" key="3">
    <source>
        <dbReference type="Pfam" id="PF18912"/>
    </source>
</evidence>